<evidence type="ECO:0000313" key="1">
    <source>
        <dbReference type="EMBL" id="MDI5833424.1"/>
    </source>
</evidence>
<evidence type="ECO:0000313" key="2">
    <source>
        <dbReference type="Proteomes" id="UP001159075"/>
    </source>
</evidence>
<gene>
    <name evidence="1" type="ORF">ODY93_17715</name>
</gene>
<dbReference type="Proteomes" id="UP001159075">
    <property type="component" value="Unassembled WGS sequence"/>
</dbReference>
<accession>A0ABT6UG31</accession>
<dbReference type="RefSeq" id="WP_282679903.1">
    <property type="nucleotide sequence ID" value="NZ_JAOTLW010000022.1"/>
</dbReference>
<sequence length="436" mass="50338">MKLKKPINSTSYNLFNENKATDSCKSNVIPNDFELDINAIQDGLIPYRLEHNRFVPEKVYHTMVQNTAFNNLELAALQTLYFSAVPGVINLNQEQLHAYGIIIASQLANPKKWASYPILDKLHLSVDITPKELEMLLERAQSIATKAGFNLTSKPPKRHNGQFHEAVLTFCSKEHKDAKIYFFLGDYAKSRRNPMNLLRIELNPARHSRMELKRFFSVLKQSKCLSDYKSKMESAKVTRRDLAVDLIFCQMPLLIADKSNVSDKYANHSTHKQKGSTLVQTIIIGDKDRSNTITYAKTEKLLEQRTKRKNLALPFMVNSDMNPISVARIEHRQKKQQDGGTLLLSELDKTSSQNMFKSLRVYRPELLKTVPEELQSKVIRDGYMVAMKKHNTAAFLFRDNFLKQFKMYINDEVFMKMQKKILKEVKQCIISPDKNR</sequence>
<dbReference type="EMBL" id="JAOTLW010000022">
    <property type="protein sequence ID" value="MDI5833424.1"/>
    <property type="molecule type" value="Genomic_DNA"/>
</dbReference>
<name>A0ABT6UG31_9GAMM</name>
<keyword evidence="2" id="KW-1185">Reference proteome</keyword>
<reference evidence="1 2" key="1">
    <citation type="submission" date="2022-09" db="EMBL/GenBank/DDBJ databases">
        <title>The outer-membrane cytochrome OmcA is essential for infection of Shewanella oneidensis by a zebrafish-associated bacteriophage.</title>
        <authorList>
            <person name="Grenfell A.W."/>
            <person name="Intile P."/>
            <person name="Mcfarlane J."/>
            <person name="Leung D."/>
            <person name="Abdalla K."/>
            <person name="Wold M."/>
            <person name="Kees E."/>
            <person name="Gralnick J."/>
        </authorList>
    </citation>
    <scope>NUCLEOTIDE SEQUENCE [LARGE SCALE GENOMIC DNA]</scope>
    <source>
        <strain evidence="1 2">NF-5</strain>
    </source>
</reference>
<comment type="caution">
    <text evidence="1">The sequence shown here is derived from an EMBL/GenBank/DDBJ whole genome shotgun (WGS) entry which is preliminary data.</text>
</comment>
<evidence type="ECO:0008006" key="3">
    <source>
        <dbReference type="Google" id="ProtNLM"/>
    </source>
</evidence>
<protein>
    <recommendedName>
        <fullName evidence="3">Initiator Rep protein domain-containing protein</fullName>
    </recommendedName>
</protein>
<organism evidence="1 2">
    <name type="scientific">Shewanella xiamenensis</name>
    <dbReference type="NCBI Taxonomy" id="332186"/>
    <lineage>
        <taxon>Bacteria</taxon>
        <taxon>Pseudomonadati</taxon>
        <taxon>Pseudomonadota</taxon>
        <taxon>Gammaproteobacteria</taxon>
        <taxon>Alteromonadales</taxon>
        <taxon>Shewanellaceae</taxon>
        <taxon>Shewanella</taxon>
    </lineage>
</organism>
<proteinExistence type="predicted"/>